<dbReference type="PANTHER" id="PTHR10709:SF2">
    <property type="entry name" value="ACTIN-RELATED PROTEIN 2_3 COMPLEX SUBUNIT"/>
    <property type="match status" value="1"/>
</dbReference>
<dbReference type="AlphaFoldDB" id="A0AAN8J703"/>
<comment type="function">
    <text evidence="10">Functions as component of the Arp2/3 complex which is involved in regulation of actin polymerization and together with an activating nucleation-promoting factor (NPF) mediates the formation of branched actin networks.</text>
</comment>
<dbReference type="FunFam" id="2.130.10.10:FF:000030">
    <property type="entry name" value="Actin-related protein 2/3 complex subunit"/>
    <property type="match status" value="1"/>
</dbReference>
<comment type="caution">
    <text evidence="12">The sequence shown here is derived from an EMBL/GenBank/DDBJ whole genome shotgun (WGS) entry which is preliminary data.</text>
</comment>
<dbReference type="GO" id="GO:0005634">
    <property type="term" value="C:nucleus"/>
    <property type="evidence" value="ECO:0007669"/>
    <property type="project" value="UniProtKB-SubCell"/>
</dbReference>
<evidence type="ECO:0000256" key="1">
    <source>
        <dbReference type="ARBA" id="ARBA00004123"/>
    </source>
</evidence>
<dbReference type="GO" id="GO:0005885">
    <property type="term" value="C:Arp2/3 protein complex"/>
    <property type="evidence" value="ECO:0007669"/>
    <property type="project" value="UniProtKB-UniRule"/>
</dbReference>
<evidence type="ECO:0000313" key="13">
    <source>
        <dbReference type="Proteomes" id="UP001347796"/>
    </source>
</evidence>
<dbReference type="SUPFAM" id="SSF50978">
    <property type="entry name" value="WD40 repeat-like"/>
    <property type="match status" value="1"/>
</dbReference>
<keyword evidence="7 10" id="KW-0009">Actin-binding</keyword>
<evidence type="ECO:0000256" key="7">
    <source>
        <dbReference type="ARBA" id="ARBA00023203"/>
    </source>
</evidence>
<keyword evidence="9" id="KW-0539">Nucleus</keyword>
<dbReference type="InterPro" id="IPR001680">
    <property type="entry name" value="WD40_rpt"/>
</dbReference>
<evidence type="ECO:0000256" key="6">
    <source>
        <dbReference type="ARBA" id="ARBA00022737"/>
    </source>
</evidence>
<reference evidence="12 13" key="1">
    <citation type="submission" date="2024-01" db="EMBL/GenBank/DDBJ databases">
        <title>The genome of the rayed Mediterranean limpet Patella caerulea (Linnaeus, 1758).</title>
        <authorList>
            <person name="Anh-Thu Weber A."/>
            <person name="Halstead-Nussloch G."/>
        </authorList>
    </citation>
    <scope>NUCLEOTIDE SEQUENCE [LARGE SCALE GENOMIC DNA]</scope>
    <source>
        <strain evidence="12">AATW-2023a</strain>
        <tissue evidence="12">Whole specimen</tissue>
    </source>
</reference>
<dbReference type="GO" id="GO:0034314">
    <property type="term" value="P:Arp2/3 complex-mediated actin nucleation"/>
    <property type="evidence" value="ECO:0007669"/>
    <property type="project" value="UniProtKB-UniRule"/>
</dbReference>
<dbReference type="Gene3D" id="2.130.10.10">
    <property type="entry name" value="YVTN repeat-like/Quinoprotein amine dehydrogenase"/>
    <property type="match status" value="1"/>
</dbReference>
<comment type="similarity">
    <text evidence="3 10">Belongs to the WD repeat ARPC1 family.</text>
</comment>
<dbReference type="SMART" id="SM00320">
    <property type="entry name" value="WD40"/>
    <property type="match status" value="6"/>
</dbReference>
<keyword evidence="13" id="KW-1185">Reference proteome</keyword>
<accession>A0AAN8J703</accession>
<evidence type="ECO:0000256" key="2">
    <source>
        <dbReference type="ARBA" id="ARBA00004245"/>
    </source>
</evidence>
<evidence type="ECO:0000256" key="9">
    <source>
        <dbReference type="ARBA" id="ARBA00023242"/>
    </source>
</evidence>
<dbReference type="PIRSF" id="PIRSF038093">
    <property type="entry name" value="ARP2/3_su1"/>
    <property type="match status" value="1"/>
</dbReference>
<dbReference type="PANTHER" id="PTHR10709">
    <property type="entry name" value="ACTIN-RELATED PROTEIN 2/3 COMPLEX SUBUNIT 1"/>
    <property type="match status" value="1"/>
</dbReference>
<dbReference type="InterPro" id="IPR036322">
    <property type="entry name" value="WD40_repeat_dom_sf"/>
</dbReference>
<evidence type="ECO:0000313" key="12">
    <source>
        <dbReference type="EMBL" id="KAK6171617.1"/>
    </source>
</evidence>
<evidence type="ECO:0000256" key="8">
    <source>
        <dbReference type="ARBA" id="ARBA00023212"/>
    </source>
</evidence>
<evidence type="ECO:0000256" key="11">
    <source>
        <dbReference type="PROSITE-ProRule" id="PRU00221"/>
    </source>
</evidence>
<protein>
    <recommendedName>
        <fullName evidence="10">Actin-related protein 2/3 complex subunit</fullName>
    </recommendedName>
</protein>
<keyword evidence="8 10" id="KW-0206">Cytoskeleton</keyword>
<organism evidence="12 13">
    <name type="scientific">Patella caerulea</name>
    <name type="common">Rayed Mediterranean limpet</name>
    <dbReference type="NCBI Taxonomy" id="87958"/>
    <lineage>
        <taxon>Eukaryota</taxon>
        <taxon>Metazoa</taxon>
        <taxon>Spiralia</taxon>
        <taxon>Lophotrochozoa</taxon>
        <taxon>Mollusca</taxon>
        <taxon>Gastropoda</taxon>
        <taxon>Patellogastropoda</taxon>
        <taxon>Patelloidea</taxon>
        <taxon>Patellidae</taxon>
        <taxon>Patella</taxon>
    </lineage>
</organism>
<dbReference type="PROSITE" id="PS50082">
    <property type="entry name" value="WD_REPEATS_2"/>
    <property type="match status" value="1"/>
</dbReference>
<comment type="subcellular location">
    <subcellularLocation>
        <location evidence="2">Cytoplasm</location>
        <location evidence="2">Cytoskeleton</location>
    </subcellularLocation>
    <subcellularLocation>
        <location evidence="1">Nucleus</location>
    </subcellularLocation>
</comment>
<dbReference type="GO" id="GO:0051015">
    <property type="term" value="F:actin filament binding"/>
    <property type="evidence" value="ECO:0007669"/>
    <property type="project" value="TreeGrafter"/>
</dbReference>
<evidence type="ECO:0000256" key="4">
    <source>
        <dbReference type="ARBA" id="ARBA00022490"/>
    </source>
</evidence>
<dbReference type="InterPro" id="IPR015943">
    <property type="entry name" value="WD40/YVTN_repeat-like_dom_sf"/>
</dbReference>
<evidence type="ECO:0000256" key="3">
    <source>
        <dbReference type="ARBA" id="ARBA00006260"/>
    </source>
</evidence>
<keyword evidence="6" id="KW-0677">Repeat</keyword>
<dbReference type="Proteomes" id="UP001347796">
    <property type="component" value="Unassembled WGS sequence"/>
</dbReference>
<dbReference type="PROSITE" id="PS50294">
    <property type="entry name" value="WD_REPEATS_REGION"/>
    <property type="match status" value="1"/>
</dbReference>
<sequence>MAEKHNFGIQPVTCHTWNKDRTGLALSLNSSEVQLYKKNANKWQPTHTLTEHGQRVTSIDWAANSNKIVTCGADRNAYVWTMNEDGSWKPNLVILRINRAATFVKWSPNERKFAVGSGARLISVSYYEDENNWWVSKHIKKPIRSTVTCIDWHPNSVLLAAGSTDFKARVFSGYIKEYDTKPDASSWGTKMTFGTLLAEHSNGSGGWVHSVSFSPSGDRLVWVGHDSSVNVVDAAKESLLATVKGTFLPFKSVTWVTENSIVASGYDCNPMLFTYDNGGKLNLIKKLDEAQKKESGTMSAMNRFKSLDSHATAGDSTSELKTQHQNTITQVCIFSGTKSNCSKFSTSGVDGNIIIWDVKSLEKSIAGLKIA</sequence>
<keyword evidence="4 10" id="KW-0963">Cytoplasm</keyword>
<evidence type="ECO:0000256" key="5">
    <source>
        <dbReference type="ARBA" id="ARBA00022574"/>
    </source>
</evidence>
<dbReference type="Pfam" id="PF00400">
    <property type="entry name" value="WD40"/>
    <property type="match status" value="4"/>
</dbReference>
<dbReference type="EMBL" id="JAZGQO010000014">
    <property type="protein sequence ID" value="KAK6171617.1"/>
    <property type="molecule type" value="Genomic_DNA"/>
</dbReference>
<evidence type="ECO:0000256" key="10">
    <source>
        <dbReference type="PIRNR" id="PIRNR038093"/>
    </source>
</evidence>
<keyword evidence="5 11" id="KW-0853">WD repeat</keyword>
<feature type="repeat" description="WD" evidence="11">
    <location>
        <begin position="49"/>
        <end position="83"/>
    </location>
</feature>
<gene>
    <name evidence="12" type="ORF">SNE40_019767</name>
</gene>
<proteinExistence type="inferred from homology"/>
<name>A0AAN8J703_PATCE</name>
<dbReference type="InterPro" id="IPR017383">
    <property type="entry name" value="ARPC1"/>
</dbReference>